<dbReference type="RefSeq" id="WP_155219381.1">
    <property type="nucleotide sequence ID" value="NZ_WNHB01000015.1"/>
</dbReference>
<evidence type="ECO:0000313" key="12">
    <source>
        <dbReference type="Proteomes" id="UP000440978"/>
    </source>
</evidence>
<protein>
    <submittedName>
        <fullName evidence="11">ATP-binding cassette domain-containing protein</fullName>
    </submittedName>
</protein>
<evidence type="ECO:0000259" key="10">
    <source>
        <dbReference type="PROSITE" id="PS50893"/>
    </source>
</evidence>
<dbReference type="PROSITE" id="PS50893">
    <property type="entry name" value="ABC_TRANSPORTER_2"/>
    <property type="match status" value="1"/>
</dbReference>
<organism evidence="11 12">
    <name type="scientific">Terrilactibacillus tamarindi</name>
    <dbReference type="NCBI Taxonomy" id="2599694"/>
    <lineage>
        <taxon>Bacteria</taxon>
        <taxon>Bacillati</taxon>
        <taxon>Bacillota</taxon>
        <taxon>Bacilli</taxon>
        <taxon>Bacillales</taxon>
        <taxon>Bacillaceae</taxon>
        <taxon>Terrilactibacillus</taxon>
    </lineage>
</organism>
<keyword evidence="12" id="KW-1185">Reference proteome</keyword>
<accession>A0A6N8CRT2</accession>
<comment type="caution">
    <text evidence="11">The sequence shown here is derived from an EMBL/GenBank/DDBJ whole genome shotgun (WGS) entry which is preliminary data.</text>
</comment>
<dbReference type="OrthoDB" id="9802264at2"/>
<dbReference type="Pfam" id="PF00005">
    <property type="entry name" value="ABC_tran"/>
    <property type="match status" value="1"/>
</dbReference>
<evidence type="ECO:0000256" key="6">
    <source>
        <dbReference type="ARBA" id="ARBA00022741"/>
    </source>
</evidence>
<dbReference type="CDD" id="cd03257">
    <property type="entry name" value="ABC_NikE_OppD_transporters"/>
    <property type="match status" value="1"/>
</dbReference>
<comment type="similarity">
    <text evidence="2">Belongs to the ABC transporter superfamily.</text>
</comment>
<keyword evidence="7 11" id="KW-0067">ATP-binding</keyword>
<comment type="subcellular location">
    <subcellularLocation>
        <location evidence="1">Cell membrane</location>
        <topology evidence="1">Peripheral membrane protein</topology>
    </subcellularLocation>
</comment>
<evidence type="ECO:0000256" key="4">
    <source>
        <dbReference type="ARBA" id="ARBA00022475"/>
    </source>
</evidence>
<keyword evidence="5" id="KW-0997">Cell inner membrane</keyword>
<evidence type="ECO:0000256" key="2">
    <source>
        <dbReference type="ARBA" id="ARBA00005417"/>
    </source>
</evidence>
<dbReference type="EMBL" id="WNHB01000015">
    <property type="protein sequence ID" value="MTT32380.1"/>
    <property type="molecule type" value="Genomic_DNA"/>
</dbReference>
<name>A0A6N8CRT2_9BACI</name>
<evidence type="ECO:0000256" key="7">
    <source>
        <dbReference type="ARBA" id="ARBA00022840"/>
    </source>
</evidence>
<dbReference type="PANTHER" id="PTHR43297:SF14">
    <property type="entry name" value="ATPASE AAA-TYPE CORE DOMAIN-CONTAINING PROTEIN"/>
    <property type="match status" value="1"/>
</dbReference>
<dbReference type="SMART" id="SM00382">
    <property type="entry name" value="AAA"/>
    <property type="match status" value="1"/>
</dbReference>
<dbReference type="FunFam" id="3.40.50.300:FF:000016">
    <property type="entry name" value="Oligopeptide ABC transporter ATP-binding component"/>
    <property type="match status" value="1"/>
</dbReference>
<dbReference type="InterPro" id="IPR017871">
    <property type="entry name" value="ABC_transporter-like_CS"/>
</dbReference>
<dbReference type="InterPro" id="IPR027417">
    <property type="entry name" value="P-loop_NTPase"/>
</dbReference>
<dbReference type="GO" id="GO:0015833">
    <property type="term" value="P:peptide transport"/>
    <property type="evidence" value="ECO:0007669"/>
    <property type="project" value="InterPro"/>
</dbReference>
<sequence length="328" mass="36590">MTISESILQINDLHTTFYTPKEQLKAIRGINLNVKKGEILGLVGESGSGKSLLMKSVLGILPDSAKIDQGEILLENKHLESLTHKEYQRIRGKDIAMIFQDPMTALNPLKKVGAHIVELLMRIRGFRKKEAKLEAIHLLGQVGIPSPETRVGQYPHEFSGGMRQRVLIAMALASQPKLLIADEPTTALDVTIQAQILRLLKKLQEENGMSVVLITHDLGVVASLCHRIVVMYAGMVMEEGTVQDIFHRPQHPYTQALLDSIPRHENSQKQKLKVIEGTAPSLNKLPKECPFAPRCKKAFERCFQEVPHSRQVSSTQQSACFLSEEVNS</sequence>
<evidence type="ECO:0000256" key="3">
    <source>
        <dbReference type="ARBA" id="ARBA00022448"/>
    </source>
</evidence>
<dbReference type="GO" id="GO:0005886">
    <property type="term" value="C:plasma membrane"/>
    <property type="evidence" value="ECO:0007669"/>
    <property type="project" value="UniProtKB-SubCell"/>
</dbReference>
<evidence type="ECO:0000313" key="11">
    <source>
        <dbReference type="EMBL" id="MTT32380.1"/>
    </source>
</evidence>
<dbReference type="Pfam" id="PF08352">
    <property type="entry name" value="oligo_HPY"/>
    <property type="match status" value="1"/>
</dbReference>
<keyword evidence="9" id="KW-0472">Membrane</keyword>
<dbReference type="InterPro" id="IPR050388">
    <property type="entry name" value="ABC_Ni/Peptide_Import"/>
</dbReference>
<evidence type="ECO:0000256" key="5">
    <source>
        <dbReference type="ARBA" id="ARBA00022519"/>
    </source>
</evidence>
<dbReference type="Proteomes" id="UP000440978">
    <property type="component" value="Unassembled WGS sequence"/>
</dbReference>
<dbReference type="InterPro" id="IPR003439">
    <property type="entry name" value="ABC_transporter-like_ATP-bd"/>
</dbReference>
<keyword evidence="6" id="KW-0547">Nucleotide-binding</keyword>
<gene>
    <name evidence="11" type="ORF">GMB86_10220</name>
</gene>
<dbReference type="PROSITE" id="PS00211">
    <property type="entry name" value="ABC_TRANSPORTER_1"/>
    <property type="match status" value="1"/>
</dbReference>
<keyword evidence="4" id="KW-1003">Cell membrane</keyword>
<dbReference type="NCBIfam" id="TIGR01727">
    <property type="entry name" value="oligo_HPY"/>
    <property type="match status" value="1"/>
</dbReference>
<reference evidence="11 12" key="1">
    <citation type="submission" date="2019-11" db="EMBL/GenBank/DDBJ databases">
        <title>Terrilactibacillus tamarindus sp. nov. BCM23-1 isolated from bark of Tamarindus indica.</title>
        <authorList>
            <person name="Kingkaew E."/>
            <person name="Tanasupawat S."/>
        </authorList>
    </citation>
    <scope>NUCLEOTIDE SEQUENCE [LARGE SCALE GENOMIC DNA]</scope>
    <source>
        <strain evidence="11 12">BCM23-1</strain>
    </source>
</reference>
<evidence type="ECO:0000256" key="1">
    <source>
        <dbReference type="ARBA" id="ARBA00004202"/>
    </source>
</evidence>
<dbReference type="GO" id="GO:0005524">
    <property type="term" value="F:ATP binding"/>
    <property type="evidence" value="ECO:0007669"/>
    <property type="project" value="UniProtKB-KW"/>
</dbReference>
<dbReference type="PANTHER" id="PTHR43297">
    <property type="entry name" value="OLIGOPEPTIDE TRANSPORT ATP-BINDING PROTEIN APPD"/>
    <property type="match status" value="1"/>
</dbReference>
<dbReference type="Gene3D" id="3.40.50.300">
    <property type="entry name" value="P-loop containing nucleotide triphosphate hydrolases"/>
    <property type="match status" value="1"/>
</dbReference>
<evidence type="ECO:0000256" key="8">
    <source>
        <dbReference type="ARBA" id="ARBA00022967"/>
    </source>
</evidence>
<keyword evidence="8" id="KW-1278">Translocase</keyword>
<feature type="domain" description="ABC transporter" evidence="10">
    <location>
        <begin position="8"/>
        <end position="258"/>
    </location>
</feature>
<keyword evidence="3" id="KW-0813">Transport</keyword>
<dbReference type="AlphaFoldDB" id="A0A6N8CRT2"/>
<dbReference type="InterPro" id="IPR003593">
    <property type="entry name" value="AAA+_ATPase"/>
</dbReference>
<evidence type="ECO:0000256" key="9">
    <source>
        <dbReference type="ARBA" id="ARBA00023136"/>
    </source>
</evidence>
<dbReference type="GO" id="GO:0016887">
    <property type="term" value="F:ATP hydrolysis activity"/>
    <property type="evidence" value="ECO:0007669"/>
    <property type="project" value="InterPro"/>
</dbReference>
<dbReference type="SUPFAM" id="SSF52540">
    <property type="entry name" value="P-loop containing nucleoside triphosphate hydrolases"/>
    <property type="match status" value="1"/>
</dbReference>
<dbReference type="InterPro" id="IPR013563">
    <property type="entry name" value="Oligopep_ABC_C"/>
</dbReference>
<proteinExistence type="inferred from homology"/>